<dbReference type="EMBL" id="CM037162">
    <property type="protein sequence ID" value="KAH7863701.1"/>
    <property type="molecule type" value="Genomic_DNA"/>
</dbReference>
<evidence type="ECO:0000313" key="1">
    <source>
        <dbReference type="EMBL" id="KAH7863701.1"/>
    </source>
</evidence>
<name>A0ACB7ZE29_9ERIC</name>
<organism evidence="1 2">
    <name type="scientific">Vaccinium darrowii</name>
    <dbReference type="NCBI Taxonomy" id="229202"/>
    <lineage>
        <taxon>Eukaryota</taxon>
        <taxon>Viridiplantae</taxon>
        <taxon>Streptophyta</taxon>
        <taxon>Embryophyta</taxon>
        <taxon>Tracheophyta</taxon>
        <taxon>Spermatophyta</taxon>
        <taxon>Magnoliopsida</taxon>
        <taxon>eudicotyledons</taxon>
        <taxon>Gunneridae</taxon>
        <taxon>Pentapetalae</taxon>
        <taxon>asterids</taxon>
        <taxon>Ericales</taxon>
        <taxon>Ericaceae</taxon>
        <taxon>Vaccinioideae</taxon>
        <taxon>Vaccinieae</taxon>
        <taxon>Vaccinium</taxon>
    </lineage>
</organism>
<reference evidence="1 2" key="1">
    <citation type="journal article" date="2021" name="Hortic Res">
        <title>High-quality reference genome and annotation aids understanding of berry development for evergreen blueberry (Vaccinium darrowii).</title>
        <authorList>
            <person name="Yu J."/>
            <person name="Hulse-Kemp A.M."/>
            <person name="Babiker E."/>
            <person name="Staton M."/>
        </authorList>
    </citation>
    <scope>NUCLEOTIDE SEQUENCE [LARGE SCALE GENOMIC DNA]</scope>
    <source>
        <strain evidence="2">cv. NJ 8807/NJ 8810</strain>
        <tissue evidence="1">Young leaf</tissue>
    </source>
</reference>
<gene>
    <name evidence="1" type="ORF">Vadar_020899</name>
</gene>
<proteinExistence type="predicted"/>
<sequence length="366" mass="40852">MSDSSTIDECQEALLSLSLGDSSRSGGIPSDSIVVHQPQPQAHMQEKLKAPTTHFDSQKWLLGTGPGSRACYNSYVDAAFCSSTERKAYLFMGNEYVVLDCSQRPSRFTVLEGPLPICKRFPFLSSTSFVDDGLDAAFESGEDEAIFFLEYDCAKVNYSPNPSYDLKPITEMFPFLECTLFESHVDAALESWKRNEAFLFKDDQCACINYSADNCRLVDTIRPIAEFFPILKGTFFESGIQSAFAKSITSCYEVVLFKKECWAWINFGPLNRPFDTPLIHIGNKLFSAVRCILPRTNGGLDGHDIIHCGCVPKSSIGTTRRIYSPMELEWLRTAMERERRSGKCVAVADLCRALEEAKANKSNIGS</sequence>
<protein>
    <submittedName>
        <fullName evidence="1">Uncharacterized protein</fullName>
    </submittedName>
</protein>
<comment type="caution">
    <text evidence="1">The sequence shown here is derived from an EMBL/GenBank/DDBJ whole genome shotgun (WGS) entry which is preliminary data.</text>
</comment>
<keyword evidence="2" id="KW-1185">Reference proteome</keyword>
<accession>A0ACB7ZE29</accession>
<dbReference type="Proteomes" id="UP000828048">
    <property type="component" value="Chromosome 12"/>
</dbReference>
<evidence type="ECO:0000313" key="2">
    <source>
        <dbReference type="Proteomes" id="UP000828048"/>
    </source>
</evidence>